<feature type="domain" description="C3H1-type" evidence="9">
    <location>
        <begin position="64"/>
        <end position="92"/>
    </location>
</feature>
<dbReference type="CDD" id="cd15566">
    <property type="entry name" value="PHD3_NSD"/>
    <property type="match status" value="1"/>
</dbReference>
<evidence type="ECO:0000256" key="1">
    <source>
        <dbReference type="ARBA" id="ARBA00004123"/>
    </source>
</evidence>
<comment type="subcellular location">
    <subcellularLocation>
        <location evidence="1">Nucleus</location>
    </subcellularLocation>
</comment>
<dbReference type="InterPro" id="IPR058939">
    <property type="entry name" value="Mtase_EDM2"/>
</dbReference>
<dbReference type="Gene3D" id="3.30.40.10">
    <property type="entry name" value="Zinc/RING finger domain, C3HC4 (zinc finger)"/>
    <property type="match status" value="2"/>
</dbReference>
<dbReference type="InterPro" id="IPR022702">
    <property type="entry name" value="Cytosine_MeTrfase1_RFD"/>
</dbReference>
<evidence type="ECO:0000256" key="8">
    <source>
        <dbReference type="SAM" id="MobiDB-lite"/>
    </source>
</evidence>
<name>A0A5P1FIM2_ASPOF</name>
<gene>
    <name evidence="10" type="ORF">A4U43_C02F4690</name>
</gene>
<feature type="region of interest" description="Disordered" evidence="8">
    <location>
        <begin position="606"/>
        <end position="646"/>
    </location>
</feature>
<keyword evidence="4 7" id="KW-0863">Zinc-finger</keyword>
<dbReference type="GO" id="GO:0008270">
    <property type="term" value="F:zinc ion binding"/>
    <property type="evidence" value="ECO:0007669"/>
    <property type="project" value="UniProtKB-KW"/>
</dbReference>
<dbReference type="Proteomes" id="UP000243459">
    <property type="component" value="Chromosome 2"/>
</dbReference>
<dbReference type="CDD" id="cd15565">
    <property type="entry name" value="PHD2_NSD"/>
    <property type="match status" value="1"/>
</dbReference>
<dbReference type="PROSITE" id="PS50103">
    <property type="entry name" value="ZF_C3H1"/>
    <property type="match status" value="1"/>
</dbReference>
<dbReference type="GO" id="GO:0006338">
    <property type="term" value="P:chromatin remodeling"/>
    <property type="evidence" value="ECO:0007669"/>
    <property type="project" value="UniProtKB-ARBA"/>
</dbReference>
<dbReference type="InterPro" id="IPR000571">
    <property type="entry name" value="Znf_CCCH"/>
</dbReference>
<dbReference type="EMBL" id="CM007382">
    <property type="protein sequence ID" value="ONK77257.1"/>
    <property type="molecule type" value="Genomic_DNA"/>
</dbReference>
<feature type="compositionally biased region" description="Basic and acidic residues" evidence="8">
    <location>
        <begin position="1099"/>
        <end position="1108"/>
    </location>
</feature>
<feature type="region of interest" description="Disordered" evidence="8">
    <location>
        <begin position="1286"/>
        <end position="1330"/>
    </location>
</feature>
<accession>A0A5P1FIM2</accession>
<dbReference type="PANTHER" id="PTHR46235:SF3">
    <property type="entry name" value="PHD FINGER-CONTAINING PROTEIN DDB_G0268158"/>
    <property type="match status" value="1"/>
</dbReference>
<keyword evidence="6" id="KW-0539">Nucleus</keyword>
<dbReference type="SMART" id="SM00249">
    <property type="entry name" value="PHD"/>
    <property type="match status" value="3"/>
</dbReference>
<keyword evidence="11" id="KW-1185">Reference proteome</keyword>
<dbReference type="Pfam" id="PF23004">
    <property type="entry name" value="PHDvar_NSD"/>
    <property type="match status" value="1"/>
</dbReference>
<evidence type="ECO:0000256" key="5">
    <source>
        <dbReference type="ARBA" id="ARBA00022833"/>
    </source>
</evidence>
<dbReference type="Pfam" id="PF26055">
    <property type="entry name" value="Mtase_EDM2"/>
    <property type="match status" value="1"/>
</dbReference>
<dbReference type="InterPro" id="IPR055197">
    <property type="entry name" value="PHDvar_NSD"/>
</dbReference>
<evidence type="ECO:0000259" key="9">
    <source>
        <dbReference type="PROSITE" id="PS50103"/>
    </source>
</evidence>
<sequence length="1330" mass="151302">MSGFWPTHNPPKNQQIEISSPLSLRFLSLRNPIAPRKRERERSQTPNSSSDSEQASSKRRRVSDLAVEVCKEFTRNSCKRSETDCKFSHPHSAVAVVKQMMASSDDEEELVPQSVTNYYFVDAEEAPISFATLSIMFDGEEKPNASKGQVFLHGTGDEGLQKIYKQVVAWKLGLEDAQPELTVLTKDNRWIKLLKPRKSYEASIRTILITAQLLHFLRRKPESSEKSLWDHLGKIFSSFEDRPSVNDLLDHYPEIKLLVERDAALAKSQVLQMLLKERPRKKTLGVDLQSDSDSKKSFIVDNDLEEDMGNDDGDESEEEEIFDSVCAICDNGGEILCCEGRCMRSFHATKEDGEDTDCKSLGLSRAQVQAMQSFLCKNCKYKQHQCFVCGKLGSSDKFAGAEVFSCVNATCGRFYHPKCVADLLFQENKAEAAEYEDKVAAGESFTCPVHKCHVCKQGENKEVKELQFAMCRRCPKSYHRKCLPRRIAFDDIEEEGIIQRAWEGLLPHRILIYCLKHKIDEDLGTPIRNHIVFPQIPERSKPADVQKNKRKVLVKKIKQAGEKLSQERPTIKSVNATRKLSRSEENRHVARTSITQEVLNFQKQLKPSKVSAEPGLRKSDGTAQLVSKKSPKEKPKALPATVSSASTGKVVSSSYPKIDVETEKKMIAFMENSTSSLTLEGIAKKLTVPSTHSTTSRNVDKGITLGKVERSVEAVKAALRKLEDGGKVEDAKAVCEPGVLKQLMRWNDKLKVYLAPFLHGMRYTSFGRHFTKVDKLKEIVDRLQWYVKDGDTIVDFCCGANDFSQLMKEKLDATGKKCSFKNYDVIQPKNDFNFEKRDWMTVHPKELPTGSQLIMGLNPPFGVRAALANKFIEKALTFKPKLLILIVPPETERLDRKRPPYDLIWEDSESLAGKSFYLPGSVDVNDMQMDQWNFKAPPLYLWSRPDWTAKHKAIASKQGHTSHFQSETHGEEVSRAQRLDVHPTTEHISERQGNKEDTTVKVSPRERHENKGDTTKKVSPREENNMKIAAESRKRSSPETITRMSNKTKKRKRKEQQETKRKEQQETKRKEQDEAKRKEPEAYDNRKDGELSDMSISPPRERDSGKDVVKGQQLPLEAFEAQRECFQTTTLSYQIPSSQQLPLEAYEAQRECFQTSTLSHQIPSSVVEEEINDIARRYGAPFNRDWSDDRMRNLDYPIRKSEERYPGYNNLDTLNRNSYINGDYGRSFDGDTRMPQSRTYTLPGENDYNQVRLGQTNILPSTSYGLSSSMHGSVTQRYAPQLDEMNHSRASGIPGGRGNIYDMQPPDQFGFASGPPHQYRHHNSGGWLDD</sequence>
<reference evidence="11" key="1">
    <citation type="journal article" date="2017" name="Nat. Commun.">
        <title>The asparagus genome sheds light on the origin and evolution of a young Y chromosome.</title>
        <authorList>
            <person name="Harkess A."/>
            <person name="Zhou J."/>
            <person name="Xu C."/>
            <person name="Bowers J.E."/>
            <person name="Van der Hulst R."/>
            <person name="Ayyampalayam S."/>
            <person name="Mercati F."/>
            <person name="Riccardi P."/>
            <person name="McKain M.R."/>
            <person name="Kakrana A."/>
            <person name="Tang H."/>
            <person name="Ray J."/>
            <person name="Groenendijk J."/>
            <person name="Arikit S."/>
            <person name="Mathioni S.M."/>
            <person name="Nakano M."/>
            <person name="Shan H."/>
            <person name="Telgmann-Rauber A."/>
            <person name="Kanno A."/>
            <person name="Yue Z."/>
            <person name="Chen H."/>
            <person name="Li W."/>
            <person name="Chen Y."/>
            <person name="Xu X."/>
            <person name="Zhang Y."/>
            <person name="Luo S."/>
            <person name="Chen H."/>
            <person name="Gao J."/>
            <person name="Mao Z."/>
            <person name="Pires J.C."/>
            <person name="Luo M."/>
            <person name="Kudrna D."/>
            <person name="Wing R.A."/>
            <person name="Meyers B.C."/>
            <person name="Yi K."/>
            <person name="Kong H."/>
            <person name="Lavrijsen P."/>
            <person name="Sunseri F."/>
            <person name="Falavigna A."/>
            <person name="Ye Y."/>
            <person name="Leebens-Mack J.H."/>
            <person name="Chen G."/>
        </authorList>
    </citation>
    <scope>NUCLEOTIDE SEQUENCE [LARGE SCALE GENOMIC DNA]</scope>
    <source>
        <strain evidence="11">cv. DH0086</strain>
    </source>
</reference>
<dbReference type="InterPro" id="IPR055198">
    <property type="entry name" value="NSD_PHD"/>
</dbReference>
<evidence type="ECO:0000256" key="4">
    <source>
        <dbReference type="ARBA" id="ARBA00022771"/>
    </source>
</evidence>
<evidence type="ECO:0000256" key="6">
    <source>
        <dbReference type="ARBA" id="ARBA00023242"/>
    </source>
</evidence>
<dbReference type="Gene3D" id="3.30.1370.210">
    <property type="match status" value="1"/>
</dbReference>
<evidence type="ECO:0000256" key="2">
    <source>
        <dbReference type="ARBA" id="ARBA00022723"/>
    </source>
</evidence>
<organism evidence="10 11">
    <name type="scientific">Asparagus officinalis</name>
    <name type="common">Garden asparagus</name>
    <dbReference type="NCBI Taxonomy" id="4686"/>
    <lineage>
        <taxon>Eukaryota</taxon>
        <taxon>Viridiplantae</taxon>
        <taxon>Streptophyta</taxon>
        <taxon>Embryophyta</taxon>
        <taxon>Tracheophyta</taxon>
        <taxon>Spermatophyta</taxon>
        <taxon>Magnoliopsida</taxon>
        <taxon>Liliopsida</taxon>
        <taxon>Asparagales</taxon>
        <taxon>Asparagaceae</taxon>
        <taxon>Asparagoideae</taxon>
        <taxon>Asparagus</taxon>
    </lineage>
</organism>
<keyword evidence="2 7" id="KW-0479">Metal-binding</keyword>
<feature type="zinc finger region" description="C3H1-type" evidence="7">
    <location>
        <begin position="64"/>
        <end position="92"/>
    </location>
</feature>
<dbReference type="Pfam" id="PF12047">
    <property type="entry name" value="DNMT1-RFD"/>
    <property type="match status" value="1"/>
</dbReference>
<dbReference type="Gramene" id="ONK77257">
    <property type="protein sequence ID" value="ONK77257"/>
    <property type="gene ID" value="A4U43_C02F4690"/>
</dbReference>
<evidence type="ECO:0000313" key="10">
    <source>
        <dbReference type="EMBL" id="ONK77257.1"/>
    </source>
</evidence>
<feature type="region of interest" description="Disordered" evidence="8">
    <location>
        <begin position="954"/>
        <end position="1108"/>
    </location>
</feature>
<dbReference type="InterPro" id="IPR001965">
    <property type="entry name" value="Znf_PHD"/>
</dbReference>
<feature type="region of interest" description="Disordered" evidence="8">
    <location>
        <begin position="1"/>
        <end position="61"/>
    </location>
</feature>
<feature type="region of interest" description="Disordered" evidence="8">
    <location>
        <begin position="1225"/>
        <end position="1247"/>
    </location>
</feature>
<proteinExistence type="predicted"/>
<feature type="compositionally biased region" description="Basic and acidic residues" evidence="8">
    <location>
        <begin position="966"/>
        <end position="1037"/>
    </location>
</feature>
<evidence type="ECO:0000256" key="7">
    <source>
        <dbReference type="PROSITE-ProRule" id="PRU00723"/>
    </source>
</evidence>
<dbReference type="OMA" id="NIWIKLE"/>
<keyword evidence="5 7" id="KW-0862">Zinc</keyword>
<protein>
    <recommendedName>
        <fullName evidence="9">C3H1-type domain-containing protein</fullName>
    </recommendedName>
</protein>
<keyword evidence="3" id="KW-0677">Repeat</keyword>
<dbReference type="InterPro" id="IPR013083">
    <property type="entry name" value="Znf_RING/FYVE/PHD"/>
</dbReference>
<dbReference type="PANTHER" id="PTHR46235">
    <property type="entry name" value="PHD FINGER-CONTAINING PROTEIN DDB_G0268158"/>
    <property type="match status" value="1"/>
</dbReference>
<dbReference type="Pfam" id="PF22908">
    <property type="entry name" value="PHD_NSD"/>
    <property type="match status" value="1"/>
</dbReference>
<dbReference type="GO" id="GO:0005634">
    <property type="term" value="C:nucleus"/>
    <property type="evidence" value="ECO:0007669"/>
    <property type="project" value="UniProtKB-SubCell"/>
</dbReference>
<feature type="compositionally biased region" description="Basic and acidic residues" evidence="8">
    <location>
        <begin position="1055"/>
        <end position="1090"/>
    </location>
</feature>
<evidence type="ECO:0000256" key="3">
    <source>
        <dbReference type="ARBA" id="ARBA00022737"/>
    </source>
</evidence>
<evidence type="ECO:0000313" key="11">
    <source>
        <dbReference type="Proteomes" id="UP000243459"/>
    </source>
</evidence>
<feature type="compositionally biased region" description="Polar residues" evidence="8">
    <location>
        <begin position="44"/>
        <end position="55"/>
    </location>
</feature>
<feature type="compositionally biased region" description="Low complexity" evidence="8">
    <location>
        <begin position="19"/>
        <end position="30"/>
    </location>
</feature>